<accession>A0A2W7RVI8</accession>
<evidence type="ECO:0000256" key="1">
    <source>
        <dbReference type="SAM" id="SignalP"/>
    </source>
</evidence>
<dbReference type="Proteomes" id="UP000249720">
    <property type="component" value="Unassembled WGS sequence"/>
</dbReference>
<dbReference type="PROSITE" id="PS51257">
    <property type="entry name" value="PROKAR_LIPOPROTEIN"/>
    <property type="match status" value="1"/>
</dbReference>
<dbReference type="AlphaFoldDB" id="A0A2W7RVI8"/>
<evidence type="ECO:0008006" key="4">
    <source>
        <dbReference type="Google" id="ProtNLM"/>
    </source>
</evidence>
<sequence>MKKMTLLLALSMSLFLFSCTKSTTNLTQAQLTALRLEKDLGISPNKPYTFATIFVFNQSSNSIISSGGTSLTVTSDGFIVISGTNFTTKTFSLEQLKSYQIDTAQNLSFYY</sequence>
<dbReference type="EMBL" id="QKZV01000002">
    <property type="protein sequence ID" value="PZX64491.1"/>
    <property type="molecule type" value="Genomic_DNA"/>
</dbReference>
<evidence type="ECO:0000313" key="2">
    <source>
        <dbReference type="EMBL" id="PZX64491.1"/>
    </source>
</evidence>
<comment type="caution">
    <text evidence="2">The sequence shown here is derived from an EMBL/GenBank/DDBJ whole genome shotgun (WGS) entry which is preliminary data.</text>
</comment>
<evidence type="ECO:0000313" key="3">
    <source>
        <dbReference type="Proteomes" id="UP000249720"/>
    </source>
</evidence>
<dbReference type="RefSeq" id="WP_146250363.1">
    <property type="nucleotide sequence ID" value="NZ_QKZV01000002.1"/>
</dbReference>
<keyword evidence="1" id="KW-0732">Signal</keyword>
<organism evidence="2 3">
    <name type="scientific">Hydrotalea sandarakina</name>
    <dbReference type="NCBI Taxonomy" id="1004304"/>
    <lineage>
        <taxon>Bacteria</taxon>
        <taxon>Pseudomonadati</taxon>
        <taxon>Bacteroidota</taxon>
        <taxon>Chitinophagia</taxon>
        <taxon>Chitinophagales</taxon>
        <taxon>Chitinophagaceae</taxon>
        <taxon>Hydrotalea</taxon>
    </lineage>
</organism>
<gene>
    <name evidence="2" type="ORF">LX80_00687</name>
</gene>
<feature type="signal peptide" evidence="1">
    <location>
        <begin position="1"/>
        <end position="18"/>
    </location>
</feature>
<reference evidence="2 3" key="1">
    <citation type="submission" date="2018-06" db="EMBL/GenBank/DDBJ databases">
        <title>Genomic Encyclopedia of Archaeal and Bacterial Type Strains, Phase II (KMG-II): from individual species to whole genera.</title>
        <authorList>
            <person name="Goeker M."/>
        </authorList>
    </citation>
    <scope>NUCLEOTIDE SEQUENCE [LARGE SCALE GENOMIC DNA]</scope>
    <source>
        <strain evidence="2 3">DSM 23241</strain>
    </source>
</reference>
<feature type="chain" id="PRO_5015964096" description="Spi protease inhibitor" evidence="1">
    <location>
        <begin position="19"/>
        <end position="111"/>
    </location>
</feature>
<proteinExistence type="predicted"/>
<protein>
    <recommendedName>
        <fullName evidence="4">Spi protease inhibitor</fullName>
    </recommendedName>
</protein>
<name>A0A2W7RVI8_9BACT</name>
<keyword evidence="3" id="KW-1185">Reference proteome</keyword>